<accession>A0A6J5MS76</accession>
<proteinExistence type="predicted"/>
<sequence>MDDRIIADILKLPGEDTNFQITHERVANSRHLFTLEIPRYMTKVKVSEKRLPKYYAQTPGRQKVNKCPARLGTPKVDRQGYYLDEGGNRIVANSRSAGAPRFITINAQVLYVGNSWGRVAIKNALEKFYIPFVETLPVFTGSIIMESEIHTIVGHSQADLDNLGYVYGKVLADTMIKLGKIVDDKVPCITKPCSAPLFFPVSTEDEKKFVYHFYQDLRPEILRLHK</sequence>
<gene>
    <name evidence="1" type="ORF">UFOVP431_59</name>
</gene>
<evidence type="ECO:0000313" key="1">
    <source>
        <dbReference type="EMBL" id="CAB4147943.1"/>
    </source>
</evidence>
<organism evidence="1">
    <name type="scientific">uncultured Caudovirales phage</name>
    <dbReference type="NCBI Taxonomy" id="2100421"/>
    <lineage>
        <taxon>Viruses</taxon>
        <taxon>Duplodnaviria</taxon>
        <taxon>Heunggongvirae</taxon>
        <taxon>Uroviricota</taxon>
        <taxon>Caudoviricetes</taxon>
        <taxon>Peduoviridae</taxon>
        <taxon>Maltschvirus</taxon>
        <taxon>Maltschvirus maltsch</taxon>
    </lineage>
</organism>
<dbReference type="EMBL" id="LR796483">
    <property type="protein sequence ID" value="CAB4147943.1"/>
    <property type="molecule type" value="Genomic_DNA"/>
</dbReference>
<name>A0A6J5MS76_9CAUD</name>
<protein>
    <submittedName>
        <fullName evidence="1">Uncharacterized protein</fullName>
    </submittedName>
</protein>
<reference evidence="1" key="1">
    <citation type="submission" date="2020-04" db="EMBL/GenBank/DDBJ databases">
        <authorList>
            <person name="Chiriac C."/>
            <person name="Salcher M."/>
            <person name="Ghai R."/>
            <person name="Kavagutti S V."/>
        </authorList>
    </citation>
    <scope>NUCLEOTIDE SEQUENCE</scope>
</reference>